<organism evidence="1 2">
    <name type="scientific">Nitrosomonas ureae</name>
    <dbReference type="NCBI Taxonomy" id="44577"/>
    <lineage>
        <taxon>Bacteria</taxon>
        <taxon>Pseudomonadati</taxon>
        <taxon>Pseudomonadota</taxon>
        <taxon>Betaproteobacteria</taxon>
        <taxon>Nitrosomonadales</taxon>
        <taxon>Nitrosomonadaceae</taxon>
        <taxon>Nitrosomonas</taxon>
    </lineage>
</organism>
<name>A0A286AFS2_9PROT</name>
<reference evidence="1 2" key="1">
    <citation type="submission" date="2017-09" db="EMBL/GenBank/DDBJ databases">
        <authorList>
            <person name="Ehlers B."/>
            <person name="Leendertz F.H."/>
        </authorList>
    </citation>
    <scope>NUCLEOTIDE SEQUENCE [LARGE SCALE GENOMIC DNA]</scope>
    <source>
        <strain evidence="1 2">Nm42</strain>
    </source>
</reference>
<dbReference type="EMBL" id="OCMU01000002">
    <property type="protein sequence ID" value="SOD20737.1"/>
    <property type="molecule type" value="Genomic_DNA"/>
</dbReference>
<sequence>MQSIYKHILTAFNQIFHSDRKIRSAIIAACEFFVSQTRSGNRPDELQLFGNFDSSVNFPKIKDKAWGRWDFYFIGDELLKCFVDRGEICYLLLISRRKNDSKIHRP</sequence>
<gene>
    <name evidence="1" type="ORF">SAMN06297164_2791</name>
</gene>
<accession>A0A286AFS2</accession>
<protein>
    <submittedName>
        <fullName evidence="1">Uncharacterized protein</fullName>
    </submittedName>
</protein>
<dbReference type="Proteomes" id="UP000219335">
    <property type="component" value="Unassembled WGS sequence"/>
</dbReference>
<evidence type="ECO:0000313" key="1">
    <source>
        <dbReference type="EMBL" id="SOD20737.1"/>
    </source>
</evidence>
<dbReference type="AlphaFoldDB" id="A0A286AFS2"/>
<proteinExistence type="predicted"/>
<evidence type="ECO:0000313" key="2">
    <source>
        <dbReference type="Proteomes" id="UP000219335"/>
    </source>
</evidence>